<dbReference type="PANTHER" id="PTHR12849">
    <property type="entry name" value="RNA LARIAT DEBRANCHING ENZYME"/>
    <property type="match status" value="1"/>
</dbReference>
<dbReference type="InterPro" id="IPR004843">
    <property type="entry name" value="Calcineurin-like_PHP"/>
</dbReference>
<evidence type="ECO:0000313" key="17">
    <source>
        <dbReference type="Proteomes" id="UP000738402"/>
    </source>
</evidence>
<dbReference type="EMBL" id="JAHLUH010000005">
    <property type="protein sequence ID" value="KAG7727945.1"/>
    <property type="molecule type" value="Genomic_DNA"/>
</dbReference>
<dbReference type="InterPro" id="IPR041816">
    <property type="entry name" value="Dbr1_N"/>
</dbReference>
<keyword evidence="7" id="KW-0479">Metal-binding</keyword>
<comment type="similarity">
    <text evidence="5">Belongs to the lariat debranching enzyme family.</text>
</comment>
<sequence>MLTVAVEGCCHGQLNAIYKALPKPVDLLIICGDFQSVRNRADLECLAVPQKYRQMGDFQDYYTGRRRAPVMTIFVGGNHEASNYLSELRYGGFVAPNIYYLGRYGVIWYKGLRIAGISGIYNETNFFKPRRETLPYDRSTIRSVYHYRKTEVTALQLLKPSNETIMVSHDWPEGIYEYGRKDQLLRCKPFFRSDMEKHQLGSPPLMSLLRHLRPSHWFSAHLHVKFEATVPWKSSREDEKINKEEIDLELNDASEETDDLPTRFLALDKCLPRRKFMEVFRLAQLNVPSKLAGLDFFYDPEYISILRTVELYRKDIESAGLDIPEELITALHRERDRQRKLLEDLETHKYRELLQINSQFSETADASAKEVREYTNPQTVQFIEKFLAQP</sequence>
<comment type="cofactor">
    <cofactor evidence="2">
        <name>Zn(2+)</name>
        <dbReference type="ChEBI" id="CHEBI:29105"/>
    </cofactor>
</comment>
<dbReference type="GO" id="GO:0000398">
    <property type="term" value="P:mRNA splicing, via spliceosome"/>
    <property type="evidence" value="ECO:0007669"/>
    <property type="project" value="TreeGrafter"/>
</dbReference>
<dbReference type="Proteomes" id="UP000738402">
    <property type="component" value="Unassembled WGS sequence"/>
</dbReference>
<evidence type="ECO:0000256" key="8">
    <source>
        <dbReference type="ARBA" id="ARBA00022801"/>
    </source>
</evidence>
<dbReference type="GO" id="GO:0005634">
    <property type="term" value="C:nucleus"/>
    <property type="evidence" value="ECO:0007669"/>
    <property type="project" value="UniProtKB-SubCell"/>
</dbReference>
<dbReference type="Proteomes" id="UP000697297">
    <property type="component" value="Unassembled WGS sequence"/>
</dbReference>
<evidence type="ECO:0000313" key="16">
    <source>
        <dbReference type="Proteomes" id="UP000697297"/>
    </source>
</evidence>
<evidence type="ECO:0000313" key="15">
    <source>
        <dbReference type="EMBL" id="KAG7765572.1"/>
    </source>
</evidence>
<organism evidence="14 17">
    <name type="scientific">Ogataea haglerorum</name>
    <dbReference type="NCBI Taxonomy" id="1937702"/>
    <lineage>
        <taxon>Eukaryota</taxon>
        <taxon>Fungi</taxon>
        <taxon>Dikarya</taxon>
        <taxon>Ascomycota</taxon>
        <taxon>Saccharomycotina</taxon>
        <taxon>Pichiomycetes</taxon>
        <taxon>Pichiales</taxon>
        <taxon>Pichiaceae</taxon>
        <taxon>Ogataea</taxon>
    </lineage>
</organism>
<evidence type="ECO:0000256" key="2">
    <source>
        <dbReference type="ARBA" id="ARBA00001947"/>
    </source>
</evidence>
<keyword evidence="16" id="KW-1185">Reference proteome</keyword>
<keyword evidence="10" id="KW-0408">Iron</keyword>
<keyword evidence="11" id="KW-0464">Manganese</keyword>
<keyword evidence="6" id="KW-0507">mRNA processing</keyword>
<gene>
    <name evidence="14" type="ORF">KL933_002071</name>
    <name evidence="15" type="ORF">KL946_002629</name>
</gene>
<evidence type="ECO:0000256" key="4">
    <source>
        <dbReference type="ARBA" id="ARBA00004123"/>
    </source>
</evidence>
<keyword evidence="12" id="KW-0539">Nucleus</keyword>
<comment type="cofactor">
    <cofactor evidence="1">
        <name>Mn(2+)</name>
        <dbReference type="ChEBI" id="CHEBI:29035"/>
    </cofactor>
</comment>
<keyword evidence="9" id="KW-0862">Zinc</keyword>
<evidence type="ECO:0000313" key="14">
    <source>
        <dbReference type="EMBL" id="KAG7727945.1"/>
    </source>
</evidence>
<evidence type="ECO:0000256" key="7">
    <source>
        <dbReference type="ARBA" id="ARBA00022723"/>
    </source>
</evidence>
<dbReference type="SMART" id="SM01124">
    <property type="entry name" value="DBR1"/>
    <property type="match status" value="1"/>
</dbReference>
<accession>A0AAN6D634</accession>
<dbReference type="InterPro" id="IPR007708">
    <property type="entry name" value="DBR1_C"/>
</dbReference>
<comment type="subcellular location">
    <subcellularLocation>
        <location evidence="4">Nucleus</location>
    </subcellularLocation>
</comment>
<evidence type="ECO:0000256" key="5">
    <source>
        <dbReference type="ARBA" id="ARBA00006045"/>
    </source>
</evidence>
<dbReference type="SUPFAM" id="SSF56300">
    <property type="entry name" value="Metallo-dependent phosphatases"/>
    <property type="match status" value="1"/>
</dbReference>
<dbReference type="GO" id="GO:0008419">
    <property type="term" value="F:RNA lariat debranching enzyme activity"/>
    <property type="evidence" value="ECO:0007669"/>
    <property type="project" value="TreeGrafter"/>
</dbReference>
<feature type="domain" description="Lariat debranching enzyme C-terminal" evidence="13">
    <location>
        <begin position="249"/>
        <end position="386"/>
    </location>
</feature>
<reference evidence="14 16" key="1">
    <citation type="journal article" date="2021" name="G3 (Bethesda)">
        <title>Genomic diversity, chromosomal rearrangements, and interspecies hybridization in the ogataea polymorpha species complex.</title>
        <authorList>
            <person name="Hanson S.J."/>
            <person name="Cinneide E.O."/>
            <person name="Salzberg L.I."/>
            <person name="Wolfe K.H."/>
            <person name="McGowan J."/>
            <person name="Fitzpatrick D.A."/>
            <person name="Matlin K."/>
        </authorList>
    </citation>
    <scope>NUCLEOTIDE SEQUENCE</scope>
    <source>
        <strain evidence="15">81-436-3</strain>
        <strain evidence="14">83-405-1</strain>
    </source>
</reference>
<dbReference type="Gene3D" id="3.60.21.10">
    <property type="match status" value="1"/>
</dbReference>
<comment type="cofactor">
    <cofactor evidence="3">
        <name>Fe(2+)</name>
        <dbReference type="ChEBI" id="CHEBI:29033"/>
    </cofactor>
</comment>
<protein>
    <recommendedName>
        <fullName evidence="13">Lariat debranching enzyme C-terminal domain-containing protein</fullName>
    </recommendedName>
</protein>
<evidence type="ECO:0000256" key="11">
    <source>
        <dbReference type="ARBA" id="ARBA00023211"/>
    </source>
</evidence>
<proteinExistence type="inferred from homology"/>
<name>A0AAN6D634_9ASCO</name>
<keyword evidence="8" id="KW-0378">Hydrolase</keyword>
<evidence type="ECO:0000256" key="1">
    <source>
        <dbReference type="ARBA" id="ARBA00001936"/>
    </source>
</evidence>
<dbReference type="Pfam" id="PF00149">
    <property type="entry name" value="Metallophos"/>
    <property type="match status" value="1"/>
</dbReference>
<evidence type="ECO:0000256" key="10">
    <source>
        <dbReference type="ARBA" id="ARBA00023004"/>
    </source>
</evidence>
<dbReference type="PANTHER" id="PTHR12849:SF0">
    <property type="entry name" value="LARIAT DEBRANCHING ENZYME"/>
    <property type="match status" value="1"/>
</dbReference>
<dbReference type="Pfam" id="PF05011">
    <property type="entry name" value="DBR1"/>
    <property type="match status" value="1"/>
</dbReference>
<dbReference type="InterPro" id="IPR029052">
    <property type="entry name" value="Metallo-depent_PP-like"/>
</dbReference>
<comment type="caution">
    <text evidence="14">The sequence shown here is derived from an EMBL/GenBank/DDBJ whole genome shotgun (WGS) entry which is preliminary data.</text>
</comment>
<evidence type="ECO:0000259" key="13">
    <source>
        <dbReference type="SMART" id="SM01124"/>
    </source>
</evidence>
<evidence type="ECO:0000256" key="12">
    <source>
        <dbReference type="ARBA" id="ARBA00023242"/>
    </source>
</evidence>
<evidence type="ECO:0000256" key="6">
    <source>
        <dbReference type="ARBA" id="ARBA00022664"/>
    </source>
</evidence>
<dbReference type="GO" id="GO:0046872">
    <property type="term" value="F:metal ion binding"/>
    <property type="evidence" value="ECO:0007669"/>
    <property type="project" value="UniProtKB-KW"/>
</dbReference>
<dbReference type="EMBL" id="JAHLUN010000006">
    <property type="protein sequence ID" value="KAG7765572.1"/>
    <property type="molecule type" value="Genomic_DNA"/>
</dbReference>
<dbReference type="AlphaFoldDB" id="A0AAN6D634"/>
<evidence type="ECO:0000256" key="3">
    <source>
        <dbReference type="ARBA" id="ARBA00001954"/>
    </source>
</evidence>
<evidence type="ECO:0000256" key="9">
    <source>
        <dbReference type="ARBA" id="ARBA00022833"/>
    </source>
</evidence>
<dbReference type="CDD" id="cd00844">
    <property type="entry name" value="MPP_Dbr1_N"/>
    <property type="match status" value="1"/>
</dbReference>